<proteinExistence type="predicted"/>
<dbReference type="GO" id="GO:0016020">
    <property type="term" value="C:membrane"/>
    <property type="evidence" value="ECO:0007669"/>
    <property type="project" value="InterPro"/>
</dbReference>
<dbReference type="Proteomes" id="UP000431080">
    <property type="component" value="Unassembled WGS sequence"/>
</dbReference>
<organism evidence="13 14">
    <name type="scientific">Agromyces agglutinans</name>
    <dbReference type="NCBI Taxonomy" id="2662258"/>
    <lineage>
        <taxon>Bacteria</taxon>
        <taxon>Bacillati</taxon>
        <taxon>Actinomycetota</taxon>
        <taxon>Actinomycetes</taxon>
        <taxon>Micrococcales</taxon>
        <taxon>Microbacteriaceae</taxon>
        <taxon>Agromyces</taxon>
    </lineage>
</organism>
<dbReference type="GO" id="GO:0005524">
    <property type="term" value="F:ATP binding"/>
    <property type="evidence" value="ECO:0007669"/>
    <property type="project" value="UniProtKB-KW"/>
</dbReference>
<dbReference type="PANTHER" id="PTHR24421:SF10">
    <property type="entry name" value="NITRATE_NITRITE SENSOR PROTEIN NARQ"/>
    <property type="match status" value="1"/>
</dbReference>
<feature type="compositionally biased region" description="Basic and acidic residues" evidence="9">
    <location>
        <begin position="32"/>
        <end position="46"/>
    </location>
</feature>
<evidence type="ECO:0000256" key="6">
    <source>
        <dbReference type="ARBA" id="ARBA00022777"/>
    </source>
</evidence>
<feature type="region of interest" description="Disordered" evidence="9">
    <location>
        <begin position="410"/>
        <end position="432"/>
    </location>
</feature>
<feature type="transmembrane region" description="Helical" evidence="10">
    <location>
        <begin position="129"/>
        <end position="148"/>
    </location>
</feature>
<keyword evidence="3" id="KW-0597">Phosphoprotein</keyword>
<keyword evidence="6 13" id="KW-0418">Kinase</keyword>
<dbReference type="RefSeq" id="WP_153684846.1">
    <property type="nucleotide sequence ID" value="NZ_WJIF01000005.1"/>
</dbReference>
<keyword evidence="10" id="KW-1133">Transmembrane helix</keyword>
<name>A0A6I2FHX7_9MICO</name>
<feature type="domain" description="Signal transduction histidine kinase subgroup 3 dimerisation and phosphoacceptor" evidence="12">
    <location>
        <begin position="258"/>
        <end position="324"/>
    </location>
</feature>
<feature type="transmembrane region" description="Helical" evidence="10">
    <location>
        <begin position="209"/>
        <end position="227"/>
    </location>
</feature>
<comment type="catalytic activity">
    <reaction evidence="1">
        <text>ATP + protein L-histidine = ADP + protein N-phospho-L-histidine.</text>
        <dbReference type="EC" id="2.7.13.3"/>
    </reaction>
</comment>
<feature type="transmembrane region" description="Helical" evidence="10">
    <location>
        <begin position="154"/>
        <end position="173"/>
    </location>
</feature>
<gene>
    <name evidence="13" type="ORF">GE115_11105</name>
</gene>
<keyword evidence="8" id="KW-0902">Two-component regulatory system</keyword>
<dbReference type="GO" id="GO:0000155">
    <property type="term" value="F:phosphorelay sensor kinase activity"/>
    <property type="evidence" value="ECO:0007669"/>
    <property type="project" value="InterPro"/>
</dbReference>
<feature type="domain" description="Histidine kinase/HSP90-like ATPase" evidence="11">
    <location>
        <begin position="371"/>
        <end position="465"/>
    </location>
</feature>
<dbReference type="Gene3D" id="1.20.5.1930">
    <property type="match status" value="1"/>
</dbReference>
<keyword evidence="10" id="KW-0812">Transmembrane</keyword>
<evidence type="ECO:0000256" key="1">
    <source>
        <dbReference type="ARBA" id="ARBA00000085"/>
    </source>
</evidence>
<evidence type="ECO:0000313" key="14">
    <source>
        <dbReference type="Proteomes" id="UP000431080"/>
    </source>
</evidence>
<evidence type="ECO:0000256" key="8">
    <source>
        <dbReference type="ARBA" id="ARBA00023012"/>
    </source>
</evidence>
<dbReference type="InterPro" id="IPR050482">
    <property type="entry name" value="Sensor_HK_TwoCompSys"/>
</dbReference>
<keyword evidence="5" id="KW-0547">Nucleotide-binding</keyword>
<evidence type="ECO:0000256" key="4">
    <source>
        <dbReference type="ARBA" id="ARBA00022679"/>
    </source>
</evidence>
<feature type="region of interest" description="Disordered" evidence="9">
    <location>
        <begin position="1"/>
        <end position="70"/>
    </location>
</feature>
<comment type="caution">
    <text evidence="13">The sequence shown here is derived from an EMBL/GenBank/DDBJ whole genome shotgun (WGS) entry which is preliminary data.</text>
</comment>
<dbReference type="AlphaFoldDB" id="A0A6I2FHX7"/>
<dbReference type="SUPFAM" id="SSF55874">
    <property type="entry name" value="ATPase domain of HSP90 chaperone/DNA topoisomerase II/histidine kinase"/>
    <property type="match status" value="1"/>
</dbReference>
<evidence type="ECO:0000256" key="9">
    <source>
        <dbReference type="SAM" id="MobiDB-lite"/>
    </source>
</evidence>
<feature type="transmembrane region" description="Helical" evidence="10">
    <location>
        <begin position="100"/>
        <end position="117"/>
    </location>
</feature>
<evidence type="ECO:0000256" key="5">
    <source>
        <dbReference type="ARBA" id="ARBA00022741"/>
    </source>
</evidence>
<dbReference type="Pfam" id="PF02518">
    <property type="entry name" value="HATPase_c"/>
    <property type="match status" value="1"/>
</dbReference>
<evidence type="ECO:0000256" key="10">
    <source>
        <dbReference type="SAM" id="Phobius"/>
    </source>
</evidence>
<accession>A0A6I2FHX7</accession>
<evidence type="ECO:0000256" key="3">
    <source>
        <dbReference type="ARBA" id="ARBA00022553"/>
    </source>
</evidence>
<dbReference type="PANTHER" id="PTHR24421">
    <property type="entry name" value="NITRATE/NITRITE SENSOR PROTEIN NARX-RELATED"/>
    <property type="match status" value="1"/>
</dbReference>
<dbReference type="Gene3D" id="3.30.565.10">
    <property type="entry name" value="Histidine kinase-like ATPase, C-terminal domain"/>
    <property type="match status" value="1"/>
</dbReference>
<keyword evidence="4" id="KW-0808">Transferase</keyword>
<keyword evidence="14" id="KW-1185">Reference proteome</keyword>
<evidence type="ECO:0000256" key="2">
    <source>
        <dbReference type="ARBA" id="ARBA00012438"/>
    </source>
</evidence>
<dbReference type="InterPro" id="IPR003594">
    <property type="entry name" value="HATPase_dom"/>
</dbReference>
<dbReference type="CDD" id="cd16917">
    <property type="entry name" value="HATPase_UhpB-NarQ-NarX-like"/>
    <property type="match status" value="1"/>
</dbReference>
<dbReference type="EC" id="2.7.13.3" evidence="2"/>
<dbReference type="GO" id="GO:0046983">
    <property type="term" value="F:protein dimerization activity"/>
    <property type="evidence" value="ECO:0007669"/>
    <property type="project" value="InterPro"/>
</dbReference>
<evidence type="ECO:0000259" key="12">
    <source>
        <dbReference type="Pfam" id="PF07730"/>
    </source>
</evidence>
<keyword evidence="10" id="KW-0472">Membrane</keyword>
<evidence type="ECO:0000313" key="13">
    <source>
        <dbReference type="EMBL" id="MRG60408.1"/>
    </source>
</evidence>
<sequence>MIASTAPEPPLPPVPPAPPGPPDARAGSASAERGEPRSGEPARGEPARAGSSTARTAKSTGPRRRPRLTDSEAWPEQVLTWFGVVFTAVALFAVSVPLDATIYGVHVAIAFGIGFLQAGSLPIAMRWPWAGVGALLIGQALLGVFGSAPVGAPWPVPVAQMLLFALLGGLLAARGRTVPAVVLGLGGVLVPLAASFLPDRGATTDGVVANLVTSAAVSAVLIGIGHAGDVARRHFTTVLDEERRQGAAEHERRLIAEERTRIARDLHDVVAHRMSVIQVQATSAPYRLSGLDDAVAAEFGEIAQSARDAMAEMRELLAVLRDPEGEAETAPQPGFADLTRLVASVRQTGLPLTARIDDRLPGGAVVGQVAYRIAQEALSNVLRHAAGAATTVTVVDAGAAVAVTVENHAPDASAAASARADDPRTGRDDGHGIIGMRERARLVGGTIEAGPTAVGGFRVHALLPTAGSANGTSGADNRS</sequence>
<feature type="compositionally biased region" description="Polar residues" evidence="9">
    <location>
        <begin position="50"/>
        <end position="59"/>
    </location>
</feature>
<evidence type="ECO:0000256" key="7">
    <source>
        <dbReference type="ARBA" id="ARBA00022840"/>
    </source>
</evidence>
<evidence type="ECO:0000259" key="11">
    <source>
        <dbReference type="Pfam" id="PF02518"/>
    </source>
</evidence>
<dbReference type="Pfam" id="PF07730">
    <property type="entry name" value="HisKA_3"/>
    <property type="match status" value="1"/>
</dbReference>
<dbReference type="InterPro" id="IPR011712">
    <property type="entry name" value="Sig_transdc_His_kin_sub3_dim/P"/>
</dbReference>
<dbReference type="InterPro" id="IPR036890">
    <property type="entry name" value="HATPase_C_sf"/>
</dbReference>
<feature type="compositionally biased region" description="Basic and acidic residues" evidence="9">
    <location>
        <begin position="419"/>
        <end position="432"/>
    </location>
</feature>
<dbReference type="EMBL" id="WJIF01000005">
    <property type="protein sequence ID" value="MRG60408.1"/>
    <property type="molecule type" value="Genomic_DNA"/>
</dbReference>
<feature type="compositionally biased region" description="Pro residues" evidence="9">
    <location>
        <begin position="7"/>
        <end position="22"/>
    </location>
</feature>
<feature type="transmembrane region" description="Helical" evidence="10">
    <location>
        <begin position="180"/>
        <end position="197"/>
    </location>
</feature>
<reference evidence="13 14" key="1">
    <citation type="submission" date="2019-10" db="EMBL/GenBank/DDBJ databases">
        <authorList>
            <person name="Nie G."/>
            <person name="Ming H."/>
            <person name="Yi B."/>
        </authorList>
    </citation>
    <scope>NUCLEOTIDE SEQUENCE [LARGE SCALE GENOMIC DNA]</scope>
    <source>
        <strain evidence="13 14">CFH 90414</strain>
    </source>
</reference>
<protein>
    <recommendedName>
        <fullName evidence="2">histidine kinase</fullName>
        <ecNumber evidence="2">2.7.13.3</ecNumber>
    </recommendedName>
</protein>
<keyword evidence="7" id="KW-0067">ATP-binding</keyword>
<feature type="transmembrane region" description="Helical" evidence="10">
    <location>
        <begin position="73"/>
        <end position="94"/>
    </location>
</feature>